<reference evidence="9 10" key="1">
    <citation type="submission" date="2018-07" db="EMBL/GenBank/DDBJ databases">
        <title>Genomic Encyclopedia of Type Strains, Phase III (KMG-III): the genomes of soil and plant-associated and newly described type strains.</title>
        <authorList>
            <person name="Whitman W."/>
        </authorList>
    </citation>
    <scope>NUCLEOTIDE SEQUENCE [LARGE SCALE GENOMIC DNA]</scope>
    <source>
        <strain evidence="9 10">CECT 7287</strain>
    </source>
</reference>
<dbReference type="GO" id="GO:0055085">
    <property type="term" value="P:transmembrane transport"/>
    <property type="evidence" value="ECO:0007669"/>
    <property type="project" value="InterPro"/>
</dbReference>
<keyword evidence="6 7" id="KW-0472">Membrane</keyword>
<dbReference type="InterPro" id="IPR000515">
    <property type="entry name" value="MetI-like"/>
</dbReference>
<evidence type="ECO:0000256" key="7">
    <source>
        <dbReference type="RuleBase" id="RU363032"/>
    </source>
</evidence>
<dbReference type="CDD" id="cd06261">
    <property type="entry name" value="TM_PBP2"/>
    <property type="match status" value="1"/>
</dbReference>
<comment type="similarity">
    <text evidence="7">Belongs to the binding-protein-dependent transport system permease family.</text>
</comment>
<keyword evidence="3" id="KW-1003">Cell membrane</keyword>
<gene>
    <name evidence="9" type="ORF">DFP98_114117</name>
</gene>
<feature type="transmembrane region" description="Helical" evidence="7">
    <location>
        <begin position="215"/>
        <end position="236"/>
    </location>
</feature>
<name>A0A3D9JQP4_9BACL</name>
<comment type="caution">
    <text evidence="9">The sequence shown here is derived from an EMBL/GenBank/DDBJ whole genome shotgun (WGS) entry which is preliminary data.</text>
</comment>
<proteinExistence type="inferred from homology"/>
<feature type="transmembrane region" description="Helical" evidence="7">
    <location>
        <begin position="80"/>
        <end position="101"/>
    </location>
</feature>
<dbReference type="Gene3D" id="1.10.3720.10">
    <property type="entry name" value="MetI-like"/>
    <property type="match status" value="1"/>
</dbReference>
<dbReference type="OrthoDB" id="42677at2"/>
<keyword evidence="4 7" id="KW-0812">Transmembrane</keyword>
<evidence type="ECO:0000256" key="5">
    <source>
        <dbReference type="ARBA" id="ARBA00022989"/>
    </source>
</evidence>
<dbReference type="RefSeq" id="WP_116062068.1">
    <property type="nucleotide sequence ID" value="NZ_QRDZ01000014.1"/>
</dbReference>
<evidence type="ECO:0000313" key="10">
    <source>
        <dbReference type="Proteomes" id="UP000256977"/>
    </source>
</evidence>
<evidence type="ECO:0000313" key="9">
    <source>
        <dbReference type="EMBL" id="RED75756.1"/>
    </source>
</evidence>
<evidence type="ECO:0000256" key="6">
    <source>
        <dbReference type="ARBA" id="ARBA00023136"/>
    </source>
</evidence>
<protein>
    <submittedName>
        <fullName evidence="9">Carbohydrate ABC transporter membrane protein 2 (CUT1 family)</fullName>
    </submittedName>
</protein>
<dbReference type="Pfam" id="PF00528">
    <property type="entry name" value="BPD_transp_1"/>
    <property type="match status" value="1"/>
</dbReference>
<feature type="transmembrane region" description="Helical" evidence="7">
    <location>
        <begin position="113"/>
        <end position="134"/>
    </location>
</feature>
<evidence type="ECO:0000256" key="2">
    <source>
        <dbReference type="ARBA" id="ARBA00022448"/>
    </source>
</evidence>
<feature type="transmembrane region" description="Helical" evidence="7">
    <location>
        <begin position="248"/>
        <end position="266"/>
    </location>
</feature>
<keyword evidence="2 7" id="KW-0813">Transport</keyword>
<accession>A0A3D9JQP4</accession>
<dbReference type="SUPFAM" id="SSF161098">
    <property type="entry name" value="MetI-like"/>
    <property type="match status" value="1"/>
</dbReference>
<feature type="transmembrane region" description="Helical" evidence="7">
    <location>
        <begin position="146"/>
        <end position="166"/>
    </location>
</feature>
<evidence type="ECO:0000256" key="4">
    <source>
        <dbReference type="ARBA" id="ARBA00022692"/>
    </source>
</evidence>
<evidence type="ECO:0000256" key="3">
    <source>
        <dbReference type="ARBA" id="ARBA00022475"/>
    </source>
</evidence>
<comment type="subcellular location">
    <subcellularLocation>
        <location evidence="1 7">Cell membrane</location>
        <topology evidence="1 7">Multi-pass membrane protein</topology>
    </subcellularLocation>
</comment>
<dbReference type="AlphaFoldDB" id="A0A3D9JQP4"/>
<feature type="domain" description="ABC transmembrane type-1" evidence="8">
    <location>
        <begin position="75"/>
        <end position="266"/>
    </location>
</feature>
<keyword evidence="5 7" id="KW-1133">Transmembrane helix</keyword>
<dbReference type="PANTHER" id="PTHR43744:SF8">
    <property type="entry name" value="SN-GLYCEROL-3-PHOSPHATE TRANSPORT SYSTEM PERMEASE PROTEIN UGPE"/>
    <property type="match status" value="1"/>
</dbReference>
<dbReference type="GO" id="GO:0005886">
    <property type="term" value="C:plasma membrane"/>
    <property type="evidence" value="ECO:0007669"/>
    <property type="project" value="UniProtKB-SubCell"/>
</dbReference>
<evidence type="ECO:0000256" key="1">
    <source>
        <dbReference type="ARBA" id="ARBA00004651"/>
    </source>
</evidence>
<feature type="transmembrane region" description="Helical" evidence="7">
    <location>
        <begin position="187"/>
        <end position="209"/>
    </location>
</feature>
<evidence type="ECO:0000259" key="8">
    <source>
        <dbReference type="PROSITE" id="PS50928"/>
    </source>
</evidence>
<dbReference type="Proteomes" id="UP000256977">
    <property type="component" value="Unassembled WGS sequence"/>
</dbReference>
<dbReference type="InterPro" id="IPR035906">
    <property type="entry name" value="MetI-like_sf"/>
</dbReference>
<sequence length="281" mass="31006">MNIRPGLTANLAAHPISRTVVVLFIVLTIYPVLFVLNTSFKSTAEFFVNVWGLPKNVHAINYPKAWLDAHIGEYFLNSSIVVGISVLFIVIFGAMAGYALARLHVPFASGIMFLILSTTMLPSESAIMPLYIMMSRLHMIGELHSLIIPYIGWGLPMTVFIFRSFFRTLPEELLEAARVDGCNETKTFYRITVPLMLPAIATCAIFNFVSFWGELLWGSIALSTSPLKTIPMGVIAFKSQFATDWGPLSAAICLVLIPLVAMFLFVQKYFVQGLTGGAVKG</sequence>
<organism evidence="9 10">
    <name type="scientific">Cohnella phaseoli</name>
    <dbReference type="NCBI Taxonomy" id="456490"/>
    <lineage>
        <taxon>Bacteria</taxon>
        <taxon>Bacillati</taxon>
        <taxon>Bacillota</taxon>
        <taxon>Bacilli</taxon>
        <taxon>Bacillales</taxon>
        <taxon>Paenibacillaceae</taxon>
        <taxon>Cohnella</taxon>
    </lineage>
</organism>
<dbReference type="PANTHER" id="PTHR43744">
    <property type="entry name" value="ABC TRANSPORTER PERMEASE PROTEIN MG189-RELATED-RELATED"/>
    <property type="match status" value="1"/>
</dbReference>
<dbReference type="EMBL" id="QRDZ01000014">
    <property type="protein sequence ID" value="RED75756.1"/>
    <property type="molecule type" value="Genomic_DNA"/>
</dbReference>
<dbReference type="PROSITE" id="PS50928">
    <property type="entry name" value="ABC_TM1"/>
    <property type="match status" value="1"/>
</dbReference>
<keyword evidence="10" id="KW-1185">Reference proteome</keyword>
<feature type="transmembrane region" description="Helical" evidence="7">
    <location>
        <begin position="20"/>
        <end position="40"/>
    </location>
</feature>